<evidence type="ECO:0000256" key="1">
    <source>
        <dbReference type="SAM" id="MobiDB-lite"/>
    </source>
</evidence>
<dbReference type="InterPro" id="IPR029062">
    <property type="entry name" value="Class_I_gatase-like"/>
</dbReference>
<dbReference type="eggNOG" id="KOG3179">
    <property type="taxonomic scope" value="Eukaryota"/>
</dbReference>
<dbReference type="GO" id="GO:0005634">
    <property type="term" value="C:nucleus"/>
    <property type="evidence" value="ECO:0007669"/>
    <property type="project" value="TreeGrafter"/>
</dbReference>
<dbReference type="OrthoDB" id="1669814at2759"/>
<dbReference type="OMA" id="ATAELCH"/>
<dbReference type="RefSeq" id="XP_007834363.1">
    <property type="nucleotide sequence ID" value="XM_007836172.1"/>
</dbReference>
<organism evidence="2 3">
    <name type="scientific">Pestalotiopsis fici (strain W106-1 / CGMCC3.15140)</name>
    <dbReference type="NCBI Taxonomy" id="1229662"/>
    <lineage>
        <taxon>Eukaryota</taxon>
        <taxon>Fungi</taxon>
        <taxon>Dikarya</taxon>
        <taxon>Ascomycota</taxon>
        <taxon>Pezizomycotina</taxon>
        <taxon>Sordariomycetes</taxon>
        <taxon>Xylariomycetidae</taxon>
        <taxon>Amphisphaeriales</taxon>
        <taxon>Sporocadaceae</taxon>
        <taxon>Pestalotiopsis</taxon>
    </lineage>
</organism>
<name>W3X3S1_PESFW</name>
<dbReference type="InterPro" id="IPR044992">
    <property type="entry name" value="ChyE-like"/>
</dbReference>
<dbReference type="KEGG" id="pfy:PFICI_07591"/>
<dbReference type="PANTHER" id="PTHR42695:SF6">
    <property type="entry name" value="GLUTAMINE AMIDOTRANSFERASE DOMAIN-CONTAINING PROTEIN"/>
    <property type="match status" value="1"/>
</dbReference>
<evidence type="ECO:0000313" key="3">
    <source>
        <dbReference type="Proteomes" id="UP000030651"/>
    </source>
</evidence>
<dbReference type="InParanoid" id="W3X3S1"/>
<accession>W3X3S1</accession>
<dbReference type="AlphaFoldDB" id="W3X3S1"/>
<dbReference type="GO" id="GO:0005829">
    <property type="term" value="C:cytosol"/>
    <property type="evidence" value="ECO:0007669"/>
    <property type="project" value="TreeGrafter"/>
</dbReference>
<sequence length="305" mass="33878">MAMQTVRIAVFNTDLPVPNVRAKLGTYGDIFHRLLSDAASRICPMINIQSTDFDVVRGEYPECLSKFDVVLITGSAASAYDEVEWIRKLDAYVLDVYENHPRVKMFGSCFGHQLICQSLFRKFGVMVEKDPKGWELGVHEISLTENFCSGLKSSMVSQNFASDEKPSTPDAESSRVPEPEGPKSLKLQFVHADHVKIPHPGALPHPWTVIGSSKHCHVQGVCDQGRVLTFQGHFEFDRFVNSETIKVFGASWEPVKLKKALEDMDADDDAEIAADIVMRFLIEGFEDQGAYDSATGLITPPVEGP</sequence>
<dbReference type="Gene3D" id="3.40.50.880">
    <property type="match status" value="1"/>
</dbReference>
<protein>
    <recommendedName>
        <fullName evidence="4">Glutamine amidotransferase domain-containing protein</fullName>
    </recommendedName>
</protein>
<dbReference type="GeneID" id="19272604"/>
<dbReference type="PANTHER" id="PTHR42695">
    <property type="entry name" value="GLUTAMINE AMIDOTRANSFERASE YLR126C-RELATED"/>
    <property type="match status" value="1"/>
</dbReference>
<dbReference type="CDD" id="cd01741">
    <property type="entry name" value="GATase1_1"/>
    <property type="match status" value="1"/>
</dbReference>
<keyword evidence="3" id="KW-1185">Reference proteome</keyword>
<evidence type="ECO:0008006" key="4">
    <source>
        <dbReference type="Google" id="ProtNLM"/>
    </source>
</evidence>
<dbReference type="Proteomes" id="UP000030651">
    <property type="component" value="Unassembled WGS sequence"/>
</dbReference>
<evidence type="ECO:0000313" key="2">
    <source>
        <dbReference type="EMBL" id="ETS80062.1"/>
    </source>
</evidence>
<proteinExistence type="predicted"/>
<feature type="compositionally biased region" description="Basic and acidic residues" evidence="1">
    <location>
        <begin position="162"/>
        <end position="182"/>
    </location>
</feature>
<dbReference type="SUPFAM" id="SSF52317">
    <property type="entry name" value="Class I glutamine amidotransferase-like"/>
    <property type="match status" value="1"/>
</dbReference>
<reference evidence="3" key="1">
    <citation type="journal article" date="2015" name="BMC Genomics">
        <title>Genomic and transcriptomic analysis of the endophytic fungus Pestalotiopsis fici reveals its lifestyle and high potential for synthesis of natural products.</title>
        <authorList>
            <person name="Wang X."/>
            <person name="Zhang X."/>
            <person name="Liu L."/>
            <person name="Xiang M."/>
            <person name="Wang W."/>
            <person name="Sun X."/>
            <person name="Che Y."/>
            <person name="Guo L."/>
            <person name="Liu G."/>
            <person name="Guo L."/>
            <person name="Wang C."/>
            <person name="Yin W.B."/>
            <person name="Stadler M."/>
            <person name="Zhang X."/>
            <person name="Liu X."/>
        </authorList>
    </citation>
    <scope>NUCLEOTIDE SEQUENCE [LARGE SCALE GENOMIC DNA]</scope>
    <source>
        <strain evidence="3">W106-1 / CGMCC3.15140</strain>
    </source>
</reference>
<gene>
    <name evidence="2" type="ORF">PFICI_07591</name>
</gene>
<dbReference type="STRING" id="1229662.W3X3S1"/>
<dbReference type="EMBL" id="KI912113">
    <property type="protein sequence ID" value="ETS80062.1"/>
    <property type="molecule type" value="Genomic_DNA"/>
</dbReference>
<dbReference type="HOGENOM" id="CLU_054974_0_2_1"/>
<feature type="region of interest" description="Disordered" evidence="1">
    <location>
        <begin position="159"/>
        <end position="182"/>
    </location>
</feature>